<evidence type="ECO:0000256" key="6">
    <source>
        <dbReference type="ARBA" id="ARBA00022840"/>
    </source>
</evidence>
<comment type="function">
    <text evidence="11">DNA-dependent ATPase and 5'-3' DNA helicase. Unwinds D-loops, R-loops, forked DNA and G-quadruplex DNA.</text>
</comment>
<comment type="similarity">
    <text evidence="11">Belongs to the helicase family. DinG subfamily. Type 1 sub-subfamily.</text>
</comment>
<dbReference type="PANTHER" id="PTHR11472:SF59">
    <property type="entry name" value="ATP-DEPENDENT DNA HELICASE DING"/>
    <property type="match status" value="1"/>
</dbReference>
<keyword evidence="4 11" id="KW-0378">Hydrolase</keyword>
<dbReference type="InterPro" id="IPR006555">
    <property type="entry name" value="ATP-dep_Helicase_C"/>
</dbReference>
<dbReference type="InterPro" id="IPR039000">
    <property type="entry name" value="DinG_proteobact"/>
</dbReference>
<keyword evidence="10 11" id="KW-0413">Isomerase</keyword>
<dbReference type="EC" id="5.6.2.3" evidence="11"/>
<evidence type="ECO:0000256" key="2">
    <source>
        <dbReference type="ARBA" id="ARBA00022723"/>
    </source>
</evidence>
<evidence type="ECO:0000313" key="14">
    <source>
        <dbReference type="Proteomes" id="UP001500021"/>
    </source>
</evidence>
<evidence type="ECO:0000256" key="10">
    <source>
        <dbReference type="ARBA" id="ARBA00023235"/>
    </source>
</evidence>
<dbReference type="GO" id="GO:0004386">
    <property type="term" value="F:helicase activity"/>
    <property type="evidence" value="ECO:0007669"/>
    <property type="project" value="UniProtKB-KW"/>
</dbReference>
<dbReference type="Proteomes" id="UP001500021">
    <property type="component" value="Unassembled WGS sequence"/>
</dbReference>
<dbReference type="InterPro" id="IPR045028">
    <property type="entry name" value="DinG/Rad3-like"/>
</dbReference>
<dbReference type="Gene3D" id="3.40.50.300">
    <property type="entry name" value="P-loop containing nucleotide triphosphate hydrolases"/>
    <property type="match status" value="2"/>
</dbReference>
<dbReference type="InterPro" id="IPR012917">
    <property type="entry name" value="DUF3294"/>
</dbReference>
<evidence type="ECO:0000256" key="8">
    <source>
        <dbReference type="ARBA" id="ARBA00023014"/>
    </source>
</evidence>
<evidence type="ECO:0000256" key="9">
    <source>
        <dbReference type="ARBA" id="ARBA00023125"/>
    </source>
</evidence>
<gene>
    <name evidence="11 13" type="primary">dinG</name>
    <name evidence="13" type="ORF">GCM10009111_22770</name>
</gene>
<dbReference type="InterPro" id="IPR010614">
    <property type="entry name" value="RAD3-like_helicase_DEAD"/>
</dbReference>
<feature type="binding site" evidence="11">
    <location>
        <position position="204"/>
    </location>
    <ligand>
        <name>[4Fe-4S] cluster</name>
        <dbReference type="ChEBI" id="CHEBI:49883"/>
    </ligand>
</feature>
<sequence>MLTDSLKQGIRQAYKAIGENLTNFNPRKQQTFLIAEIAKTLAGEYSKERKIITIEAGTGTGKSLAYSLGAIPLALAKDKKVCISTATVALQEQLVDKDLPFLKSHAGLDFTFTLAKGRQRYVCRQKLTQAISHNSDSPQAGFTFAEKPKASDIRTLNAMHKALTDGSWLGDIDSWQETLPLSVWQQVQSDKHSCLKSMADHSHCPFHKARETMEQANVLVVNHSLLLADLELGGGRILSPPDETFYIIDEAHHLPKVTRDFSSASITVKGAIEWLTKCRETGDKMSALIKSQRAISPALKLSDDIQDILTEMQHVLSFINSNAIGYFPSKESDYATTANTFLTKTNKEEEIYRFEDGIIPKELKNWAEEIKELSKKSLSHLNKLYSALVESVKDGDTQMYLAEPLLAEAGFMLQRLENFQALWQMYAKTDSDKGAPMARWLEKSPTKQGEYILSASPIEVGFTLENMLWSQCEGAVLCSATLMALNSFDHFRFQAGLRDDDGSQYQQVNSPFDYQNNAKLLIANMDNEPNNKDFTDELIEKIPHYLKQGDASLVLFSSYWQMNKVAEAIRETHQLDIVAQGEHSRQHIIEAHKKRCDKNKTSIIFGTQSFSEGLDLPGKYLTNLIITKLPFSVPTSPVEQAQAEYVTAKGGNPFMTLSVPDTSKKLVQACGRLLRNELDEGVITLMDKRVVTKRYGKQLLSSLPPFKQVIE</sequence>
<reference evidence="14" key="1">
    <citation type="journal article" date="2019" name="Int. J. Syst. Evol. Microbiol.">
        <title>The Global Catalogue of Microorganisms (GCM) 10K type strain sequencing project: providing services to taxonomists for standard genome sequencing and annotation.</title>
        <authorList>
            <consortium name="The Broad Institute Genomics Platform"/>
            <consortium name="The Broad Institute Genome Sequencing Center for Infectious Disease"/>
            <person name="Wu L."/>
            <person name="Ma J."/>
        </authorList>
    </citation>
    <scope>NUCLEOTIDE SEQUENCE [LARGE SCALE GENOMIC DNA]</scope>
    <source>
        <strain evidence="14">JCM 15608</strain>
    </source>
</reference>
<keyword evidence="1 11" id="KW-0004">4Fe-4S</keyword>
<keyword evidence="6 11" id="KW-0067">ATP-binding</keyword>
<name>A0ABP3WIY0_9GAMM</name>
<comment type="catalytic activity">
    <reaction evidence="11">
        <text>ATP + H2O = ADP + phosphate + H(+)</text>
        <dbReference type="Rhea" id="RHEA:13065"/>
        <dbReference type="ChEBI" id="CHEBI:15377"/>
        <dbReference type="ChEBI" id="CHEBI:15378"/>
        <dbReference type="ChEBI" id="CHEBI:30616"/>
        <dbReference type="ChEBI" id="CHEBI:43474"/>
        <dbReference type="ChEBI" id="CHEBI:456216"/>
        <dbReference type="EC" id="5.6.2.3"/>
    </reaction>
</comment>
<dbReference type="NCBIfam" id="NF008729">
    <property type="entry name" value="PRK11747.1"/>
    <property type="match status" value="1"/>
</dbReference>
<dbReference type="SUPFAM" id="SSF52540">
    <property type="entry name" value="P-loop containing nucleoside triphosphate hydrolases"/>
    <property type="match status" value="2"/>
</dbReference>
<evidence type="ECO:0000256" key="3">
    <source>
        <dbReference type="ARBA" id="ARBA00022741"/>
    </source>
</evidence>
<feature type="domain" description="Helicase ATP-binding" evidence="12">
    <location>
        <begin position="16"/>
        <end position="311"/>
    </location>
</feature>
<comment type="caution">
    <text evidence="11">Lacks conserved residue(s) required for the propagation of feature annotation.</text>
</comment>
<comment type="cofactor">
    <cofactor evidence="11">
        <name>[4Fe-4S] cluster</name>
        <dbReference type="ChEBI" id="CHEBI:49883"/>
    </cofactor>
    <text evidence="11">Binds 1 [4Fe-4S] cluster.</text>
</comment>
<evidence type="ECO:0000256" key="4">
    <source>
        <dbReference type="ARBA" id="ARBA00022801"/>
    </source>
</evidence>
<evidence type="ECO:0000256" key="5">
    <source>
        <dbReference type="ARBA" id="ARBA00022806"/>
    </source>
</evidence>
<dbReference type="Pfam" id="PF07957">
    <property type="entry name" value="DUF3294"/>
    <property type="match status" value="1"/>
</dbReference>
<dbReference type="HAMAP" id="MF_02205">
    <property type="entry name" value="DinG_proteobact"/>
    <property type="match status" value="1"/>
</dbReference>
<feature type="binding site" evidence="11">
    <location>
        <position position="194"/>
    </location>
    <ligand>
        <name>[4Fe-4S] cluster</name>
        <dbReference type="ChEBI" id="CHEBI:49883"/>
    </ligand>
</feature>
<evidence type="ECO:0000256" key="1">
    <source>
        <dbReference type="ARBA" id="ARBA00022485"/>
    </source>
</evidence>
<dbReference type="PANTHER" id="PTHR11472">
    <property type="entry name" value="DNA REPAIR DEAD HELICASE RAD3/XP-D SUBFAMILY MEMBER"/>
    <property type="match status" value="1"/>
</dbReference>
<comment type="caution">
    <text evidence="13">The sequence shown here is derived from an EMBL/GenBank/DDBJ whole genome shotgun (WGS) entry which is preliminary data.</text>
</comment>
<protein>
    <recommendedName>
        <fullName evidence="11">ATP-dependent DNA helicase DinG</fullName>
        <ecNumber evidence="11">5.6.2.3</ecNumber>
    </recommendedName>
    <alternativeName>
        <fullName evidence="11">DNA 5'-3' helicase DinG</fullName>
    </alternativeName>
</protein>
<feature type="binding site" evidence="11">
    <location>
        <position position="123"/>
    </location>
    <ligand>
        <name>[4Fe-4S] cluster</name>
        <dbReference type="ChEBI" id="CHEBI:49883"/>
    </ligand>
</feature>
<keyword evidence="9 11" id="KW-0238">DNA-binding</keyword>
<dbReference type="InterPro" id="IPR027417">
    <property type="entry name" value="P-loop_NTPase"/>
</dbReference>
<evidence type="ECO:0000259" key="12">
    <source>
        <dbReference type="PROSITE" id="PS51193"/>
    </source>
</evidence>
<dbReference type="Pfam" id="PF13307">
    <property type="entry name" value="Helicase_C_2"/>
    <property type="match status" value="1"/>
</dbReference>
<keyword evidence="2 11" id="KW-0479">Metal-binding</keyword>
<dbReference type="InterPro" id="IPR014013">
    <property type="entry name" value="Helic_SF1/SF2_ATP-bd_DinG/Rad3"/>
</dbReference>
<proteinExistence type="inferred from homology"/>
<keyword evidence="8 11" id="KW-0411">Iron-sulfur</keyword>
<accession>A0ABP3WIY0</accession>
<dbReference type="Pfam" id="PF06733">
    <property type="entry name" value="DEAD_2"/>
    <property type="match status" value="1"/>
</dbReference>
<keyword evidence="3 11" id="KW-0547">Nucleotide-binding</keyword>
<evidence type="ECO:0000256" key="11">
    <source>
        <dbReference type="HAMAP-Rule" id="MF_02205"/>
    </source>
</evidence>
<keyword evidence="7 11" id="KW-0408">Iron</keyword>
<evidence type="ECO:0000256" key="7">
    <source>
        <dbReference type="ARBA" id="ARBA00023004"/>
    </source>
</evidence>
<dbReference type="EMBL" id="BAAAFA010000007">
    <property type="protein sequence ID" value="GAA0819098.1"/>
    <property type="molecule type" value="Genomic_DNA"/>
</dbReference>
<dbReference type="PROSITE" id="PS51193">
    <property type="entry name" value="HELICASE_ATP_BIND_2"/>
    <property type="match status" value="1"/>
</dbReference>
<keyword evidence="5 11" id="KW-0347">Helicase</keyword>
<keyword evidence="14" id="KW-1185">Reference proteome</keyword>
<organism evidence="13 14">
    <name type="scientific">Colwellia asteriadis</name>
    <dbReference type="NCBI Taxonomy" id="517723"/>
    <lineage>
        <taxon>Bacteria</taxon>
        <taxon>Pseudomonadati</taxon>
        <taxon>Pseudomonadota</taxon>
        <taxon>Gammaproteobacteria</taxon>
        <taxon>Alteromonadales</taxon>
        <taxon>Colwelliaceae</taxon>
        <taxon>Colwellia</taxon>
    </lineage>
</organism>
<dbReference type="SMART" id="SM00491">
    <property type="entry name" value="HELICc2"/>
    <property type="match status" value="1"/>
</dbReference>
<dbReference type="RefSeq" id="WP_343817530.1">
    <property type="nucleotide sequence ID" value="NZ_BAAAFA010000007.1"/>
</dbReference>
<evidence type="ECO:0000313" key="13">
    <source>
        <dbReference type="EMBL" id="GAA0819098.1"/>
    </source>
</evidence>